<dbReference type="SUPFAM" id="SSF53756">
    <property type="entry name" value="UDP-Glycosyltransferase/glycogen phosphorylase"/>
    <property type="match status" value="1"/>
</dbReference>
<accession>A0A8J7BZJ8</accession>
<dbReference type="AlphaFoldDB" id="A0A8J7BZJ8"/>
<evidence type="ECO:0000259" key="2">
    <source>
        <dbReference type="Pfam" id="PF00534"/>
    </source>
</evidence>
<name>A0A8J7BZJ8_9CYAN</name>
<feature type="domain" description="Glycosyltransferase subfamily 4-like N-terminal" evidence="3">
    <location>
        <begin position="58"/>
        <end position="184"/>
    </location>
</feature>
<dbReference type="Pfam" id="PF00534">
    <property type="entry name" value="Glycos_transf_1"/>
    <property type="match status" value="1"/>
</dbReference>
<dbReference type="RefSeq" id="WP_190835095.1">
    <property type="nucleotide sequence ID" value="NZ_CAWPPI010000086.1"/>
</dbReference>
<dbReference type="Proteomes" id="UP000629098">
    <property type="component" value="Unassembled WGS sequence"/>
</dbReference>
<evidence type="ECO:0000259" key="3">
    <source>
        <dbReference type="Pfam" id="PF13439"/>
    </source>
</evidence>
<dbReference type="InterPro" id="IPR028098">
    <property type="entry name" value="Glyco_trans_4-like_N"/>
</dbReference>
<evidence type="ECO:0000313" key="5">
    <source>
        <dbReference type="Proteomes" id="UP000629098"/>
    </source>
</evidence>
<dbReference type="InterPro" id="IPR001296">
    <property type="entry name" value="Glyco_trans_1"/>
</dbReference>
<feature type="domain" description="Glycosyl transferase family 1" evidence="2">
    <location>
        <begin position="201"/>
        <end position="345"/>
    </location>
</feature>
<organism evidence="4 5">
    <name type="scientific">Iningainema tapete BLCC-T55</name>
    <dbReference type="NCBI Taxonomy" id="2748662"/>
    <lineage>
        <taxon>Bacteria</taxon>
        <taxon>Bacillati</taxon>
        <taxon>Cyanobacteriota</taxon>
        <taxon>Cyanophyceae</taxon>
        <taxon>Nostocales</taxon>
        <taxon>Scytonemataceae</taxon>
        <taxon>Iningainema tapete</taxon>
    </lineage>
</organism>
<dbReference type="PANTHER" id="PTHR46401">
    <property type="entry name" value="GLYCOSYLTRANSFERASE WBBK-RELATED"/>
    <property type="match status" value="1"/>
</dbReference>
<sequence length="369" mass="42639">MKIKNIVVTGESPYLFRHEFLFQAMSSYCENLQIIQRKQEWYEQKMTRRLLKYLYALRVFSVSKADTLFQKNQREFIAKSQRIEQEIRQMPSPPELVFHIFNTYSPIWNKYDIPYVVYLDYTMVLSEKKQLPWAYFINRSDRNGWFECERQLFQRATHLFAQSNCVKTSLLQDYGIEPKKVTVVGASGDFQAPYEGEKNFGSQQILFNGSDFKRKGGDLVLAAFKKVRQILPEAKLVIIGRKLPFHEDGIDNPGHISRSQLQNLFLNTDLVLAPAYCDPFPRFVMEAMNYGIPCIVSANDGMPEIVEHKVNGIVIEQPTSELLANQIVDLISNPSVLASMSQAARFQVRTKLNWNNIANNIVQVLSTIK</sequence>
<dbReference type="CDD" id="cd03801">
    <property type="entry name" value="GT4_PimA-like"/>
    <property type="match status" value="1"/>
</dbReference>
<protein>
    <submittedName>
        <fullName evidence="4">Glycosyltransferase family 4 protein</fullName>
    </submittedName>
</protein>
<dbReference type="Gene3D" id="3.40.50.2000">
    <property type="entry name" value="Glycogen Phosphorylase B"/>
    <property type="match status" value="1"/>
</dbReference>
<dbReference type="PANTHER" id="PTHR46401:SF2">
    <property type="entry name" value="GLYCOSYLTRANSFERASE WBBK-RELATED"/>
    <property type="match status" value="1"/>
</dbReference>
<dbReference type="GO" id="GO:0016757">
    <property type="term" value="F:glycosyltransferase activity"/>
    <property type="evidence" value="ECO:0007669"/>
    <property type="project" value="InterPro"/>
</dbReference>
<dbReference type="GO" id="GO:0009103">
    <property type="term" value="P:lipopolysaccharide biosynthetic process"/>
    <property type="evidence" value="ECO:0007669"/>
    <property type="project" value="TreeGrafter"/>
</dbReference>
<dbReference type="Pfam" id="PF13439">
    <property type="entry name" value="Glyco_transf_4"/>
    <property type="match status" value="1"/>
</dbReference>
<evidence type="ECO:0000256" key="1">
    <source>
        <dbReference type="ARBA" id="ARBA00022679"/>
    </source>
</evidence>
<evidence type="ECO:0000313" key="4">
    <source>
        <dbReference type="EMBL" id="MBD2776043.1"/>
    </source>
</evidence>
<keyword evidence="1" id="KW-0808">Transferase</keyword>
<keyword evidence="5" id="KW-1185">Reference proteome</keyword>
<dbReference type="EMBL" id="JACXAE010000086">
    <property type="protein sequence ID" value="MBD2776043.1"/>
    <property type="molecule type" value="Genomic_DNA"/>
</dbReference>
<comment type="caution">
    <text evidence="4">The sequence shown here is derived from an EMBL/GenBank/DDBJ whole genome shotgun (WGS) entry which is preliminary data.</text>
</comment>
<gene>
    <name evidence="4" type="ORF">ICL16_29280</name>
</gene>
<proteinExistence type="predicted"/>
<reference evidence="4" key="1">
    <citation type="submission" date="2020-09" db="EMBL/GenBank/DDBJ databases">
        <title>Iningainema tapete sp. nov. (Scytonemataceae, Cyanobacteria) from greenhouses in central Florida (USA) produces two types of nodularin with biosynthetic potential for microcystin-LR and anabaenopeptins.</title>
        <authorList>
            <person name="Berthold D.E."/>
            <person name="Lefler F.W."/>
            <person name="Huang I.-S."/>
            <person name="Abdulla H."/>
            <person name="Zimba P.V."/>
            <person name="Laughinghouse H.D. IV."/>
        </authorList>
    </citation>
    <scope>NUCLEOTIDE SEQUENCE</scope>
    <source>
        <strain evidence="4">BLCCT55</strain>
    </source>
</reference>